<feature type="region of interest" description="Disordered" evidence="1">
    <location>
        <begin position="47"/>
        <end position="80"/>
    </location>
</feature>
<evidence type="ECO:0000313" key="4">
    <source>
        <dbReference type="EMBL" id="CAB4195601.1"/>
    </source>
</evidence>
<sequence>MPQMYEVLRVIAGKDGLPIYAGTIIDASEWRNTKALINAGRLRRLDDDEVAPVAQTSPKPKTASKSKVQPKEEVTENVNQ</sequence>
<evidence type="ECO:0000313" key="2">
    <source>
        <dbReference type="EMBL" id="CAB4144836.1"/>
    </source>
</evidence>
<reference evidence="4" key="1">
    <citation type="submission" date="2020-05" db="EMBL/GenBank/DDBJ databases">
        <authorList>
            <person name="Chiriac C."/>
            <person name="Salcher M."/>
            <person name="Ghai R."/>
            <person name="Kavagutti S V."/>
        </authorList>
    </citation>
    <scope>NUCLEOTIDE SEQUENCE</scope>
</reference>
<accession>A0A6J5RPN9</accession>
<organism evidence="4">
    <name type="scientific">uncultured Caudovirales phage</name>
    <dbReference type="NCBI Taxonomy" id="2100421"/>
    <lineage>
        <taxon>Viruses</taxon>
        <taxon>Duplodnaviria</taxon>
        <taxon>Heunggongvirae</taxon>
        <taxon>Uroviricota</taxon>
        <taxon>Caudoviricetes</taxon>
        <taxon>Peduoviridae</taxon>
        <taxon>Maltschvirus</taxon>
        <taxon>Maltschvirus maltsch</taxon>
    </lineage>
</organism>
<name>A0A6J5RPN9_9CAUD</name>
<feature type="compositionally biased region" description="Low complexity" evidence="1">
    <location>
        <begin position="56"/>
        <end position="67"/>
    </location>
</feature>
<evidence type="ECO:0000313" key="3">
    <source>
        <dbReference type="EMBL" id="CAB4169384.1"/>
    </source>
</evidence>
<dbReference type="EMBL" id="LR796438">
    <property type="protein sequence ID" value="CAB4144836.1"/>
    <property type="molecule type" value="Genomic_DNA"/>
</dbReference>
<proteinExistence type="predicted"/>
<gene>
    <name evidence="4" type="ORF">UFOVP1296_23</name>
    <name evidence="2" type="ORF">UFOVP471_71</name>
    <name evidence="3" type="ORF">UFOVP890_23</name>
</gene>
<dbReference type="EMBL" id="LR796845">
    <property type="protein sequence ID" value="CAB4169384.1"/>
    <property type="molecule type" value="Genomic_DNA"/>
</dbReference>
<dbReference type="EMBL" id="LR797240">
    <property type="protein sequence ID" value="CAB4195601.1"/>
    <property type="molecule type" value="Genomic_DNA"/>
</dbReference>
<protein>
    <submittedName>
        <fullName evidence="4">Uncharacterized protein</fullName>
    </submittedName>
</protein>
<evidence type="ECO:0000256" key="1">
    <source>
        <dbReference type="SAM" id="MobiDB-lite"/>
    </source>
</evidence>